<evidence type="ECO:0000256" key="1">
    <source>
        <dbReference type="SAM" id="MobiDB-lite"/>
    </source>
</evidence>
<proteinExistence type="predicted"/>
<evidence type="ECO:0000313" key="2">
    <source>
        <dbReference type="EMBL" id="TKR83211.1"/>
    </source>
</evidence>
<dbReference type="EMBL" id="AZBU02000004">
    <property type="protein sequence ID" value="TKR83211.1"/>
    <property type="molecule type" value="Genomic_DNA"/>
</dbReference>
<protein>
    <submittedName>
        <fullName evidence="2">Uncharacterized protein</fullName>
    </submittedName>
</protein>
<gene>
    <name evidence="2" type="ORF">L596_016836</name>
</gene>
<dbReference type="Proteomes" id="UP000298663">
    <property type="component" value="Unassembled WGS sequence"/>
</dbReference>
<feature type="region of interest" description="Disordered" evidence="1">
    <location>
        <begin position="1"/>
        <end position="59"/>
    </location>
</feature>
<sequence length="72" mass="8057">MLKDKKEDEKPISKSEEKKGEKKEEKKSEFKSNKSTKTKKDAVADKKDGDGYEACPEIAPEQLAKIAEEAGK</sequence>
<accession>A0A4U5NKQ2</accession>
<feature type="compositionally biased region" description="Basic and acidic residues" evidence="1">
    <location>
        <begin position="1"/>
        <end position="50"/>
    </location>
</feature>
<dbReference type="AlphaFoldDB" id="A0A4U5NKQ2"/>
<comment type="caution">
    <text evidence="2">The sequence shown here is derived from an EMBL/GenBank/DDBJ whole genome shotgun (WGS) entry which is preliminary data.</text>
</comment>
<reference evidence="2 3" key="1">
    <citation type="journal article" date="2015" name="Genome Biol.">
        <title>Comparative genomics of Steinernema reveals deeply conserved gene regulatory networks.</title>
        <authorList>
            <person name="Dillman A.R."/>
            <person name="Macchietto M."/>
            <person name="Porter C.F."/>
            <person name="Rogers A."/>
            <person name="Williams B."/>
            <person name="Antoshechkin I."/>
            <person name="Lee M.M."/>
            <person name="Goodwin Z."/>
            <person name="Lu X."/>
            <person name="Lewis E.E."/>
            <person name="Goodrich-Blair H."/>
            <person name="Stock S.P."/>
            <person name="Adams B.J."/>
            <person name="Sternberg P.W."/>
            <person name="Mortazavi A."/>
        </authorList>
    </citation>
    <scope>NUCLEOTIDE SEQUENCE [LARGE SCALE GENOMIC DNA]</scope>
    <source>
        <strain evidence="2 3">ALL</strain>
    </source>
</reference>
<reference evidence="2 3" key="2">
    <citation type="journal article" date="2019" name="G3 (Bethesda)">
        <title>Hybrid Assembly of the Genome of the Entomopathogenic Nematode Steinernema carpocapsae Identifies the X-Chromosome.</title>
        <authorList>
            <person name="Serra L."/>
            <person name="Macchietto M."/>
            <person name="Macias-Munoz A."/>
            <person name="McGill C.J."/>
            <person name="Rodriguez I.M."/>
            <person name="Rodriguez B."/>
            <person name="Murad R."/>
            <person name="Mortazavi A."/>
        </authorList>
    </citation>
    <scope>NUCLEOTIDE SEQUENCE [LARGE SCALE GENOMIC DNA]</scope>
    <source>
        <strain evidence="2 3">ALL</strain>
    </source>
</reference>
<name>A0A4U5NKQ2_STECR</name>
<keyword evidence="3" id="KW-1185">Reference proteome</keyword>
<organism evidence="2 3">
    <name type="scientific">Steinernema carpocapsae</name>
    <name type="common">Entomopathogenic nematode</name>
    <dbReference type="NCBI Taxonomy" id="34508"/>
    <lineage>
        <taxon>Eukaryota</taxon>
        <taxon>Metazoa</taxon>
        <taxon>Ecdysozoa</taxon>
        <taxon>Nematoda</taxon>
        <taxon>Chromadorea</taxon>
        <taxon>Rhabditida</taxon>
        <taxon>Tylenchina</taxon>
        <taxon>Panagrolaimomorpha</taxon>
        <taxon>Strongyloidoidea</taxon>
        <taxon>Steinernematidae</taxon>
        <taxon>Steinernema</taxon>
    </lineage>
</organism>
<evidence type="ECO:0000313" key="3">
    <source>
        <dbReference type="Proteomes" id="UP000298663"/>
    </source>
</evidence>